<keyword evidence="1" id="KW-0805">Transcription regulation</keyword>
<dbReference type="Gene3D" id="1.10.10.60">
    <property type="entry name" value="Homeodomain-like"/>
    <property type="match status" value="1"/>
</dbReference>
<evidence type="ECO:0000256" key="4">
    <source>
        <dbReference type="PROSITE-ProRule" id="PRU00335"/>
    </source>
</evidence>
<dbReference type="Pfam" id="PF00440">
    <property type="entry name" value="TetR_N"/>
    <property type="match status" value="1"/>
</dbReference>
<dbReference type="GO" id="GO:0000976">
    <property type="term" value="F:transcription cis-regulatory region binding"/>
    <property type="evidence" value="ECO:0007669"/>
    <property type="project" value="TreeGrafter"/>
</dbReference>
<dbReference type="SUPFAM" id="SSF46689">
    <property type="entry name" value="Homeodomain-like"/>
    <property type="match status" value="1"/>
</dbReference>
<sequence>MPRPLASEELILRATIDILAEHGVDGLAVDTVAAAAGVSKATIYRRWGSRAQLVHAAITSIQRPVDEPDTGSLREDLLVLVRQLVSYVSSRDSGRVFASFLDAATREPELDEVRRKSVADARGTYERVLRRGVDRGELPPDTDVGLLIDLLMAPVIYRAHFERKSVRGGYSDTVVDMVLTAARACAP</sequence>
<feature type="domain" description="HTH tetR-type" evidence="5">
    <location>
        <begin position="5"/>
        <end position="65"/>
    </location>
</feature>
<organism evidence="6 7">
    <name type="scientific">Nocardia aurantia</name>
    <dbReference type="NCBI Taxonomy" id="2585199"/>
    <lineage>
        <taxon>Bacteria</taxon>
        <taxon>Bacillati</taxon>
        <taxon>Actinomycetota</taxon>
        <taxon>Actinomycetes</taxon>
        <taxon>Mycobacteriales</taxon>
        <taxon>Nocardiaceae</taxon>
        <taxon>Nocardia</taxon>
    </lineage>
</organism>
<reference evidence="6 7" key="1">
    <citation type="submission" date="2019-10" db="EMBL/GenBank/DDBJ databases">
        <title>Nocardia macrotermitis sp. nov. and Nocardia aurantia sp. nov., isolated from the gut of fungus growing-termite Macrotermes natalensis.</title>
        <authorList>
            <person name="Benndorf R."/>
            <person name="Schwitalla J."/>
            <person name="Martin K."/>
            <person name="De Beer W."/>
            <person name="Kaster A.-K."/>
            <person name="Vollmers J."/>
            <person name="Poulsen M."/>
            <person name="Beemelmanns C."/>
        </authorList>
    </citation>
    <scope>NUCLEOTIDE SEQUENCE [LARGE SCALE GENOMIC DNA]</scope>
    <source>
        <strain evidence="6 7">RB56</strain>
    </source>
</reference>
<dbReference type="Proteomes" id="UP000431401">
    <property type="component" value="Unassembled WGS sequence"/>
</dbReference>
<dbReference type="PROSITE" id="PS50977">
    <property type="entry name" value="HTH_TETR_2"/>
    <property type="match status" value="1"/>
</dbReference>
<dbReference type="PANTHER" id="PTHR30055:SF148">
    <property type="entry name" value="TETR-FAMILY TRANSCRIPTIONAL REGULATOR"/>
    <property type="match status" value="1"/>
</dbReference>
<gene>
    <name evidence="6" type="ORF">NRB56_49160</name>
</gene>
<keyword evidence="3" id="KW-0804">Transcription</keyword>
<accession>A0A7K0DUA5</accession>
<name>A0A7K0DUA5_9NOCA</name>
<dbReference type="AlphaFoldDB" id="A0A7K0DUA5"/>
<evidence type="ECO:0000259" key="5">
    <source>
        <dbReference type="PROSITE" id="PS50977"/>
    </source>
</evidence>
<evidence type="ECO:0000313" key="6">
    <source>
        <dbReference type="EMBL" id="MQY29326.1"/>
    </source>
</evidence>
<keyword evidence="2 4" id="KW-0238">DNA-binding</keyword>
<dbReference type="PANTHER" id="PTHR30055">
    <property type="entry name" value="HTH-TYPE TRANSCRIPTIONAL REGULATOR RUTR"/>
    <property type="match status" value="1"/>
</dbReference>
<evidence type="ECO:0000256" key="2">
    <source>
        <dbReference type="ARBA" id="ARBA00023125"/>
    </source>
</evidence>
<evidence type="ECO:0000256" key="1">
    <source>
        <dbReference type="ARBA" id="ARBA00023015"/>
    </source>
</evidence>
<dbReference type="InterPro" id="IPR011075">
    <property type="entry name" value="TetR_C"/>
</dbReference>
<dbReference type="Gene3D" id="1.10.357.10">
    <property type="entry name" value="Tetracycline Repressor, domain 2"/>
    <property type="match status" value="1"/>
</dbReference>
<keyword evidence="7" id="KW-1185">Reference proteome</keyword>
<dbReference type="InterPro" id="IPR050109">
    <property type="entry name" value="HTH-type_TetR-like_transc_reg"/>
</dbReference>
<dbReference type="RefSeq" id="WP_319943475.1">
    <property type="nucleotide sequence ID" value="NZ_WEGI01000011.1"/>
</dbReference>
<dbReference type="GO" id="GO:0003700">
    <property type="term" value="F:DNA-binding transcription factor activity"/>
    <property type="evidence" value="ECO:0007669"/>
    <property type="project" value="TreeGrafter"/>
</dbReference>
<proteinExistence type="predicted"/>
<dbReference type="PRINTS" id="PR00455">
    <property type="entry name" value="HTHTETR"/>
</dbReference>
<comment type="caution">
    <text evidence="6">The sequence shown here is derived from an EMBL/GenBank/DDBJ whole genome shotgun (WGS) entry which is preliminary data.</text>
</comment>
<dbReference type="EMBL" id="WEGI01000011">
    <property type="protein sequence ID" value="MQY29326.1"/>
    <property type="molecule type" value="Genomic_DNA"/>
</dbReference>
<dbReference type="InterPro" id="IPR009057">
    <property type="entry name" value="Homeodomain-like_sf"/>
</dbReference>
<dbReference type="SUPFAM" id="SSF48498">
    <property type="entry name" value="Tetracyclin repressor-like, C-terminal domain"/>
    <property type="match status" value="1"/>
</dbReference>
<dbReference type="Pfam" id="PF16859">
    <property type="entry name" value="TetR_C_11"/>
    <property type="match status" value="1"/>
</dbReference>
<evidence type="ECO:0000256" key="3">
    <source>
        <dbReference type="ARBA" id="ARBA00023163"/>
    </source>
</evidence>
<protein>
    <submittedName>
        <fullName evidence="6">Putative HTH-type transcriptional regulator</fullName>
    </submittedName>
</protein>
<dbReference type="InterPro" id="IPR001647">
    <property type="entry name" value="HTH_TetR"/>
</dbReference>
<feature type="DNA-binding region" description="H-T-H motif" evidence="4">
    <location>
        <begin position="28"/>
        <end position="47"/>
    </location>
</feature>
<dbReference type="InterPro" id="IPR036271">
    <property type="entry name" value="Tet_transcr_reg_TetR-rel_C_sf"/>
</dbReference>
<evidence type="ECO:0000313" key="7">
    <source>
        <dbReference type="Proteomes" id="UP000431401"/>
    </source>
</evidence>